<sequence length="408" mass="43871">MIFDVIALDVIAVCSIESLVSYAVMAPTNRFLVWLTFATSALCSSPSTTIITTSSTNLSGRPLVTPAPNQILGRRIHKRASWVSVCSDAEATACPIIGISEVQTEPDGDHYIPICHPDGECDTIGYNLPPEDSEGGTTSYVHTTANGVEFIIPIVWIGEEPPPVVPEPIGDGPDGDWQPTTVSIPTRKCSSVSETVTSTSSQENIFESSAWDSAMDVLGPTAMAWAEVFDYMCQGKYPCTQPAVTSKQPVETATPTTSTPVSPPEPTGPYAEGVCHISVQLDAWSGDSDKESPFWMDILGMTDAAGNSLQGAENSGWGQCGAKYPCWADSLLEDRLFMRPILAPDSSVPYIQFDLGAQAWSTREDSLDDDMMPGCRLTPCLLCDNPVSWDYICDFECTYGGGKSSLDE</sequence>
<reference evidence="2 3" key="1">
    <citation type="submission" date="2015-07" db="EMBL/GenBank/DDBJ databases">
        <title>Comparative genomics of the Sigatoka disease complex on banana suggests a link between parallel evolutionary changes in Pseudocercospora fijiensis and Pseudocercospora eumusae and increased virulence on the banana host.</title>
        <authorList>
            <person name="Chang T.-C."/>
            <person name="Salvucci A."/>
            <person name="Crous P.W."/>
            <person name="Stergiopoulos I."/>
        </authorList>
    </citation>
    <scope>NUCLEOTIDE SEQUENCE [LARGE SCALE GENOMIC DNA]</scope>
    <source>
        <strain evidence="2 3">CBS 116634</strain>
    </source>
</reference>
<dbReference type="AlphaFoldDB" id="A0A139IBA3"/>
<gene>
    <name evidence="2" type="ORF">AC579_4644</name>
</gene>
<dbReference type="EMBL" id="LFZO01000169">
    <property type="protein sequence ID" value="KXT12027.1"/>
    <property type="molecule type" value="Genomic_DNA"/>
</dbReference>
<evidence type="ECO:0000313" key="3">
    <source>
        <dbReference type="Proteomes" id="UP000073492"/>
    </source>
</evidence>
<organism evidence="2 3">
    <name type="scientific">Pseudocercospora musae</name>
    <dbReference type="NCBI Taxonomy" id="113226"/>
    <lineage>
        <taxon>Eukaryota</taxon>
        <taxon>Fungi</taxon>
        <taxon>Dikarya</taxon>
        <taxon>Ascomycota</taxon>
        <taxon>Pezizomycotina</taxon>
        <taxon>Dothideomycetes</taxon>
        <taxon>Dothideomycetidae</taxon>
        <taxon>Mycosphaerellales</taxon>
        <taxon>Mycosphaerellaceae</taxon>
        <taxon>Pseudocercospora</taxon>
    </lineage>
</organism>
<dbReference type="Proteomes" id="UP000073492">
    <property type="component" value="Unassembled WGS sequence"/>
</dbReference>
<name>A0A139IBA3_9PEZI</name>
<protein>
    <submittedName>
        <fullName evidence="2">Uncharacterized protein</fullName>
    </submittedName>
</protein>
<keyword evidence="3" id="KW-1185">Reference proteome</keyword>
<evidence type="ECO:0000313" key="2">
    <source>
        <dbReference type="EMBL" id="KXT12027.1"/>
    </source>
</evidence>
<comment type="caution">
    <text evidence="2">The sequence shown here is derived from an EMBL/GenBank/DDBJ whole genome shotgun (WGS) entry which is preliminary data.</text>
</comment>
<feature type="compositionally biased region" description="Low complexity" evidence="1">
    <location>
        <begin position="249"/>
        <end position="260"/>
    </location>
</feature>
<accession>A0A139IBA3</accession>
<dbReference type="OrthoDB" id="10416936at2759"/>
<proteinExistence type="predicted"/>
<evidence type="ECO:0000256" key="1">
    <source>
        <dbReference type="SAM" id="MobiDB-lite"/>
    </source>
</evidence>
<feature type="region of interest" description="Disordered" evidence="1">
    <location>
        <begin position="246"/>
        <end position="267"/>
    </location>
</feature>